<evidence type="ECO:0000313" key="2">
    <source>
        <dbReference type="Proteomes" id="UP000247416"/>
    </source>
</evidence>
<organism evidence="1 2">
    <name type="scientific">Ureibacillus chungkukjangi</name>
    <dbReference type="NCBI Taxonomy" id="1202712"/>
    <lineage>
        <taxon>Bacteria</taxon>
        <taxon>Bacillati</taxon>
        <taxon>Bacillota</taxon>
        <taxon>Bacilli</taxon>
        <taxon>Bacillales</taxon>
        <taxon>Caryophanaceae</taxon>
        <taxon>Ureibacillus</taxon>
    </lineage>
</organism>
<proteinExistence type="predicted"/>
<protein>
    <submittedName>
        <fullName evidence="1">Uncharacterized protein</fullName>
    </submittedName>
</protein>
<gene>
    <name evidence="1" type="ORF">BJ095_104160</name>
</gene>
<dbReference type="InterPro" id="IPR058600">
    <property type="entry name" value="YhjD-like"/>
</dbReference>
<dbReference type="Proteomes" id="UP000247416">
    <property type="component" value="Unassembled WGS sequence"/>
</dbReference>
<dbReference type="AlphaFoldDB" id="A0A318TS27"/>
<dbReference type="Pfam" id="PF26325">
    <property type="entry name" value="YhjD"/>
    <property type="match status" value="1"/>
</dbReference>
<comment type="caution">
    <text evidence="1">The sequence shown here is derived from an EMBL/GenBank/DDBJ whole genome shotgun (WGS) entry which is preliminary data.</text>
</comment>
<evidence type="ECO:0000313" key="1">
    <source>
        <dbReference type="EMBL" id="PYF07652.1"/>
    </source>
</evidence>
<name>A0A318TS27_9BACL</name>
<reference evidence="1 2" key="1">
    <citation type="submission" date="2018-06" db="EMBL/GenBank/DDBJ databases">
        <title>Genomic Encyclopedia of Archaeal and Bacterial Type Strains, Phase II (KMG-II): from individual species to whole genera.</title>
        <authorList>
            <person name="Goeker M."/>
        </authorList>
    </citation>
    <scope>NUCLEOTIDE SEQUENCE [LARGE SCALE GENOMIC DNA]</scope>
    <source>
        <strain evidence="1 2">KACC 16626</strain>
    </source>
</reference>
<dbReference type="EMBL" id="QJTJ01000004">
    <property type="protein sequence ID" value="PYF07652.1"/>
    <property type="molecule type" value="Genomic_DNA"/>
</dbReference>
<dbReference type="RefSeq" id="WP_107932701.1">
    <property type="nucleotide sequence ID" value="NZ_PYWJ01000003.1"/>
</dbReference>
<dbReference type="OrthoDB" id="2988956at2"/>
<sequence length="132" mass="15840">MAHIPIEAVPYLEAAIYLPMLLIVLENDQAQIETGQFKLKRPYIYLIDEARKYAECELRSTKVYLKNHQLRVVQGRRDEMFTEYQFHYKKVMDVRRYSNIRLRNHVEDLLKEYLSKASHTNHLDLDLAEKKD</sequence>
<accession>A0A318TS27</accession>
<keyword evidence="2" id="KW-1185">Reference proteome</keyword>